<gene>
    <name evidence="2" type="ORF">AXW67_06955</name>
</gene>
<dbReference type="GeneID" id="32587218"/>
<organism evidence="2 3">
    <name type="scientific">Bradyrhizobium neotropicale</name>
    <dbReference type="NCBI Taxonomy" id="1497615"/>
    <lineage>
        <taxon>Bacteria</taxon>
        <taxon>Pseudomonadati</taxon>
        <taxon>Pseudomonadota</taxon>
        <taxon>Alphaproteobacteria</taxon>
        <taxon>Hyphomicrobiales</taxon>
        <taxon>Nitrobacteraceae</taxon>
        <taxon>Bradyrhizobium</taxon>
    </lineage>
</organism>
<evidence type="ECO:0000313" key="2">
    <source>
        <dbReference type="EMBL" id="OAF17853.1"/>
    </source>
</evidence>
<comment type="caution">
    <text evidence="2">The sequence shown here is derived from an EMBL/GenBank/DDBJ whole genome shotgun (WGS) entry which is preliminary data.</text>
</comment>
<accession>A0A176ZDD8</accession>
<name>A0A176ZDD8_9BRAD</name>
<dbReference type="EMBL" id="LSEF01000040">
    <property type="protein sequence ID" value="OAF17853.1"/>
    <property type="molecule type" value="Genomic_DNA"/>
</dbReference>
<reference evidence="2 3" key="1">
    <citation type="submission" date="2016-02" db="EMBL/GenBank/DDBJ databases">
        <title>Draft genome sequence of the strain BR 10247T Bradyrhizobium neotropicale isolated from nodules of Centrolobium paraense.</title>
        <authorList>
            <person name="Simoes-Araujo J.L."/>
            <person name="Barauna A.C."/>
            <person name="Silva K."/>
            <person name="Zilli J.E."/>
        </authorList>
    </citation>
    <scope>NUCLEOTIDE SEQUENCE [LARGE SCALE GENOMIC DNA]</scope>
    <source>
        <strain evidence="2 3">BR 10247</strain>
    </source>
</reference>
<dbReference type="Proteomes" id="UP000077173">
    <property type="component" value="Unassembled WGS sequence"/>
</dbReference>
<proteinExistence type="predicted"/>
<feature type="region of interest" description="Disordered" evidence="1">
    <location>
        <begin position="36"/>
        <end position="60"/>
    </location>
</feature>
<protein>
    <submittedName>
        <fullName evidence="2">Uncharacterized protein</fullName>
    </submittedName>
</protein>
<evidence type="ECO:0000256" key="1">
    <source>
        <dbReference type="SAM" id="MobiDB-lite"/>
    </source>
</evidence>
<feature type="compositionally biased region" description="Polar residues" evidence="1">
    <location>
        <begin position="36"/>
        <end position="51"/>
    </location>
</feature>
<evidence type="ECO:0000313" key="3">
    <source>
        <dbReference type="Proteomes" id="UP000077173"/>
    </source>
</evidence>
<dbReference type="AlphaFoldDB" id="A0A176ZDD8"/>
<keyword evidence="3" id="KW-1185">Reference proteome</keyword>
<sequence>MTDQTNEPQDIMTLTPEQATEKLAAMAKDYLANAGQIPQQPSTQTVEQMLEQQAKDDDARDATGLSDYLAGVGLPASEQAGREVLAWAQGGTIDATMQRQARERLDALGRNPEFVRNLLQGGSQELRMLTIANTMINAEAK</sequence>